<keyword evidence="1" id="KW-0963">Cytoplasm</keyword>
<sequence>MGIDELTNRINYLYKKSKEEGLTGEEKAEQQELRQKYIDNVKRNFRAQLDTIKKV</sequence>
<protein>
    <submittedName>
        <fullName evidence="2">UPF0291 protein</fullName>
    </submittedName>
</protein>
<gene>
    <name evidence="2" type="ORF">Ctaglu_34510</name>
</gene>
<dbReference type="EMBL" id="BHYK01000022">
    <property type="protein sequence ID" value="GCD11828.1"/>
    <property type="molecule type" value="Genomic_DNA"/>
</dbReference>
<dbReference type="Proteomes" id="UP000287872">
    <property type="component" value="Unassembled WGS sequence"/>
</dbReference>
<evidence type="ECO:0000313" key="3">
    <source>
        <dbReference type="Proteomes" id="UP000287872"/>
    </source>
</evidence>
<dbReference type="SUPFAM" id="SSF158221">
    <property type="entry name" value="YnzC-like"/>
    <property type="match status" value="1"/>
</dbReference>
<keyword evidence="3" id="KW-1185">Reference proteome</keyword>
<evidence type="ECO:0000256" key="1">
    <source>
        <dbReference type="ARBA" id="ARBA00022490"/>
    </source>
</evidence>
<reference evidence="2 3" key="1">
    <citation type="submission" date="2018-11" db="EMBL/GenBank/DDBJ databases">
        <title>Genome sequencing and assembly of Clostridium tagluense strain A121.</title>
        <authorList>
            <person name="Murakami T."/>
            <person name="Segawa T."/>
            <person name="Shcherbakova V.A."/>
            <person name="Mori H."/>
            <person name="Yoshimura Y."/>
        </authorList>
    </citation>
    <scope>NUCLEOTIDE SEQUENCE [LARGE SCALE GENOMIC DNA]</scope>
    <source>
        <strain evidence="2 3">A121</strain>
    </source>
</reference>
<dbReference type="InterPro" id="IPR009242">
    <property type="entry name" value="DUF896"/>
</dbReference>
<name>A0A401UQR3_9CLOT</name>
<comment type="caution">
    <text evidence="2">The sequence shown here is derived from an EMBL/GenBank/DDBJ whole genome shotgun (WGS) entry which is preliminary data.</text>
</comment>
<organism evidence="2 3">
    <name type="scientific">Clostridium tagluense</name>
    <dbReference type="NCBI Taxonomy" id="360422"/>
    <lineage>
        <taxon>Bacteria</taxon>
        <taxon>Bacillati</taxon>
        <taxon>Bacillota</taxon>
        <taxon>Clostridia</taxon>
        <taxon>Eubacteriales</taxon>
        <taxon>Clostridiaceae</taxon>
        <taxon>Clostridium</taxon>
    </lineage>
</organism>
<accession>A0A401UQR3</accession>
<dbReference type="RefSeq" id="WP_125003979.1">
    <property type="nucleotide sequence ID" value="NZ_BHYK01000022.1"/>
</dbReference>
<dbReference type="PANTHER" id="PTHR37300:SF1">
    <property type="entry name" value="UPF0291 PROTEIN YNZC"/>
    <property type="match status" value="1"/>
</dbReference>
<proteinExistence type="predicted"/>
<dbReference type="OrthoDB" id="390105at2"/>
<dbReference type="Gene3D" id="1.10.287.540">
    <property type="entry name" value="Helix hairpin bin"/>
    <property type="match status" value="1"/>
</dbReference>
<dbReference type="Pfam" id="PF05979">
    <property type="entry name" value="DUF896"/>
    <property type="match status" value="1"/>
</dbReference>
<evidence type="ECO:0000313" key="2">
    <source>
        <dbReference type="EMBL" id="GCD11828.1"/>
    </source>
</evidence>
<dbReference type="PANTHER" id="PTHR37300">
    <property type="entry name" value="UPF0291 PROTEIN CBO2609/CLC_2481"/>
    <property type="match status" value="1"/>
</dbReference>
<dbReference type="AlphaFoldDB" id="A0A401UQR3"/>